<evidence type="ECO:0000313" key="3">
    <source>
        <dbReference type="Proteomes" id="UP000664601"/>
    </source>
</evidence>
<organism evidence="2 3">
    <name type="scientific">Candidatus Enterococcus moelleringii</name>
    <dbReference type="NCBI Taxonomy" id="2815325"/>
    <lineage>
        <taxon>Bacteria</taxon>
        <taxon>Bacillati</taxon>
        <taxon>Bacillota</taxon>
        <taxon>Bacilli</taxon>
        <taxon>Lactobacillales</taxon>
        <taxon>Enterococcaceae</taxon>
        <taxon>Enterococcus</taxon>
    </lineage>
</organism>
<evidence type="ECO:0000256" key="1">
    <source>
        <dbReference type="SAM" id="Phobius"/>
    </source>
</evidence>
<feature type="transmembrane region" description="Helical" evidence="1">
    <location>
        <begin position="6"/>
        <end position="33"/>
    </location>
</feature>
<accession>A0ABS3LEH3</accession>
<dbReference type="RefSeq" id="WP_207675013.1">
    <property type="nucleotide sequence ID" value="NZ_JAFREM010000029.1"/>
</dbReference>
<gene>
    <name evidence="2" type="ORF">JZO70_17745</name>
</gene>
<protein>
    <submittedName>
        <fullName evidence="2">Uncharacterized protein</fullName>
    </submittedName>
</protein>
<keyword evidence="1" id="KW-1133">Transmembrane helix</keyword>
<name>A0ABS3LEH3_9ENTE</name>
<sequence length="55" mass="6429">MPNPDFGNLIIVIGSLLFLLFPIFLILLNYFVVKRAVVKGMQKYHRMTETQEDDE</sequence>
<dbReference type="Proteomes" id="UP000664601">
    <property type="component" value="Unassembled WGS sequence"/>
</dbReference>
<comment type="caution">
    <text evidence="2">The sequence shown here is derived from an EMBL/GenBank/DDBJ whole genome shotgun (WGS) entry which is preliminary data.</text>
</comment>
<dbReference type="EMBL" id="JAFREM010000029">
    <property type="protein sequence ID" value="MBO1308023.1"/>
    <property type="molecule type" value="Genomic_DNA"/>
</dbReference>
<keyword evidence="1" id="KW-0472">Membrane</keyword>
<proteinExistence type="predicted"/>
<keyword evidence="1" id="KW-0812">Transmembrane</keyword>
<keyword evidence="3" id="KW-1185">Reference proteome</keyword>
<reference evidence="2 3" key="1">
    <citation type="submission" date="2021-03" db="EMBL/GenBank/DDBJ databases">
        <title>Enterococcal diversity collection.</title>
        <authorList>
            <person name="Gilmore M.S."/>
            <person name="Schwartzman J."/>
            <person name="Van Tyne D."/>
            <person name="Martin M."/>
            <person name="Earl A.M."/>
            <person name="Manson A.L."/>
            <person name="Straub T."/>
            <person name="Salamzade R."/>
            <person name="Saavedra J."/>
            <person name="Lebreton F."/>
            <person name="Prichula J."/>
            <person name="Schaufler K."/>
            <person name="Gaca A."/>
            <person name="Sgardioli B."/>
            <person name="Wagenaar J."/>
            <person name="Strong T."/>
        </authorList>
    </citation>
    <scope>NUCLEOTIDE SEQUENCE [LARGE SCALE GENOMIC DNA]</scope>
    <source>
        <strain evidence="2 3">669A</strain>
    </source>
</reference>
<evidence type="ECO:0000313" key="2">
    <source>
        <dbReference type="EMBL" id="MBO1308023.1"/>
    </source>
</evidence>